<keyword evidence="5" id="KW-0597">Phosphoprotein</keyword>
<dbReference type="PRINTS" id="PR00113">
    <property type="entry name" value="ALKPHPHTASE"/>
</dbReference>
<evidence type="ECO:0000256" key="9">
    <source>
        <dbReference type="ARBA" id="ARBA00022833"/>
    </source>
</evidence>
<evidence type="ECO:0000256" key="4">
    <source>
        <dbReference type="ARBA" id="ARBA00022475"/>
    </source>
</evidence>
<name>A0A3B1CK44_9ZZZZ</name>
<dbReference type="CDD" id="cd16012">
    <property type="entry name" value="ALP"/>
    <property type="match status" value="1"/>
</dbReference>
<dbReference type="EMBL" id="UOGH01000013">
    <property type="protein sequence ID" value="VAX26871.1"/>
    <property type="molecule type" value="Genomic_DNA"/>
</dbReference>
<evidence type="ECO:0000256" key="2">
    <source>
        <dbReference type="ARBA" id="ARBA00001947"/>
    </source>
</evidence>
<dbReference type="Pfam" id="PF00245">
    <property type="entry name" value="Alk_phosphatase"/>
    <property type="match status" value="1"/>
</dbReference>
<dbReference type="GO" id="GO:0005886">
    <property type="term" value="C:plasma membrane"/>
    <property type="evidence" value="ECO:0007669"/>
    <property type="project" value="UniProtKB-SubCell"/>
</dbReference>
<keyword evidence="9" id="KW-0862">Zinc</keyword>
<keyword evidence="6" id="KW-0336">GPI-anchor</keyword>
<evidence type="ECO:0000256" key="11">
    <source>
        <dbReference type="ARBA" id="ARBA00023136"/>
    </source>
</evidence>
<comment type="subcellular location">
    <subcellularLocation>
        <location evidence="3">Cell membrane</location>
        <topology evidence="3">Lipid-anchor</topology>
        <topology evidence="3">GPI-anchor</topology>
    </subcellularLocation>
</comment>
<comment type="cofactor">
    <cofactor evidence="1">
        <name>Mg(2+)</name>
        <dbReference type="ChEBI" id="CHEBI:18420"/>
    </cofactor>
</comment>
<dbReference type="PANTHER" id="PTHR11596:SF5">
    <property type="entry name" value="ALKALINE PHOSPHATASE"/>
    <property type="match status" value="1"/>
</dbReference>
<keyword evidence="4" id="KW-1003">Cell membrane</keyword>
<proteinExistence type="predicted"/>
<keyword evidence="13" id="KW-0449">Lipoprotein</keyword>
<dbReference type="GO" id="GO:0098552">
    <property type="term" value="C:side of membrane"/>
    <property type="evidence" value="ECO:0007669"/>
    <property type="project" value="UniProtKB-KW"/>
</dbReference>
<evidence type="ECO:0000256" key="7">
    <source>
        <dbReference type="ARBA" id="ARBA00022723"/>
    </source>
</evidence>
<evidence type="ECO:0000256" key="5">
    <source>
        <dbReference type="ARBA" id="ARBA00022553"/>
    </source>
</evidence>
<dbReference type="InterPro" id="IPR001952">
    <property type="entry name" value="Alkaline_phosphatase"/>
</dbReference>
<keyword evidence="7" id="KW-0479">Metal-binding</keyword>
<sequence length="521" mass="56938">MKTGDRFKGFFAVSSVFLLFYVLMVFSPGVARAESPEQWFEDGQKAVEAAERLKPVNRRAKNVILFIGDGMGVSTVTAARILEGQLRGETGEENLLSFERLPYVALSKTYNTNQQVPDSAGAMTAMVTGVKTKAGLIAVNQNVIRGDYTTVSGNELTTILEIAEKAGMSTGVVTTTRITHATPAATYAHSPERNWEDDHDLPADAKAADFPDIARQLIEFPYGDGIEVVLGGGRRSFLPRSISDPEYPDRTGERDDGRYLAEEWLQKYPFSDYVWNKARFDAVDPDNTEHLLGLFEPSHMKYEYDRPGDAAGEPSLSEMTSKALDILSRNKKGFFLMVEGGRIDHASHAGNAFRALTEAIEFSNAVRTAMEKIDPEETLIIVTADHSHVFTMAGYPTRGNDILGKVIGNDSRGEPLTDYATDSNGLPYTTLGYANGPGYIPGDRPDLTSVDTAAPDYRQEATIPKRSETHAGEDVAIYAGGPGASLLHGVQEQNVIYHIIAEALKKTGHVEHSGEHGKGRR</sequence>
<comment type="cofactor">
    <cofactor evidence="2">
        <name>Zn(2+)</name>
        <dbReference type="ChEBI" id="CHEBI:29105"/>
    </cofactor>
</comment>
<dbReference type="GO" id="GO:0046872">
    <property type="term" value="F:metal ion binding"/>
    <property type="evidence" value="ECO:0007669"/>
    <property type="project" value="UniProtKB-KW"/>
</dbReference>
<dbReference type="SMART" id="SM00098">
    <property type="entry name" value="alkPPc"/>
    <property type="match status" value="1"/>
</dbReference>
<dbReference type="EC" id="3.1.3.1" evidence="14"/>
<evidence type="ECO:0000256" key="10">
    <source>
        <dbReference type="ARBA" id="ARBA00022842"/>
    </source>
</evidence>
<dbReference type="PANTHER" id="PTHR11596">
    <property type="entry name" value="ALKALINE PHOSPHATASE"/>
    <property type="match status" value="1"/>
</dbReference>
<dbReference type="SUPFAM" id="SSF53649">
    <property type="entry name" value="Alkaline phosphatase-like"/>
    <property type="match status" value="1"/>
</dbReference>
<accession>A0A3B1CK44</accession>
<gene>
    <name evidence="14" type="ORF">MNBD_NITROSPIRAE02-167</name>
</gene>
<evidence type="ECO:0000256" key="8">
    <source>
        <dbReference type="ARBA" id="ARBA00022801"/>
    </source>
</evidence>
<reference evidence="14" key="1">
    <citation type="submission" date="2018-06" db="EMBL/GenBank/DDBJ databases">
        <authorList>
            <person name="Zhirakovskaya E."/>
        </authorList>
    </citation>
    <scope>NUCLEOTIDE SEQUENCE</scope>
</reference>
<dbReference type="FunFam" id="3.40.720.10:FF:000008">
    <property type="entry name" value="Alkaline phosphatase"/>
    <property type="match status" value="1"/>
</dbReference>
<keyword evidence="11" id="KW-0472">Membrane</keyword>
<evidence type="ECO:0000256" key="13">
    <source>
        <dbReference type="ARBA" id="ARBA00023288"/>
    </source>
</evidence>
<dbReference type="AlphaFoldDB" id="A0A3B1CK44"/>
<dbReference type="GO" id="GO:0004035">
    <property type="term" value="F:alkaline phosphatase activity"/>
    <property type="evidence" value="ECO:0007669"/>
    <property type="project" value="UniProtKB-EC"/>
</dbReference>
<evidence type="ECO:0000256" key="3">
    <source>
        <dbReference type="ARBA" id="ARBA00004609"/>
    </source>
</evidence>
<organism evidence="14">
    <name type="scientific">hydrothermal vent metagenome</name>
    <dbReference type="NCBI Taxonomy" id="652676"/>
    <lineage>
        <taxon>unclassified sequences</taxon>
        <taxon>metagenomes</taxon>
        <taxon>ecological metagenomes</taxon>
    </lineage>
</organism>
<dbReference type="InterPro" id="IPR017850">
    <property type="entry name" value="Alkaline_phosphatase_core_sf"/>
</dbReference>
<evidence type="ECO:0000256" key="12">
    <source>
        <dbReference type="ARBA" id="ARBA00023180"/>
    </source>
</evidence>
<dbReference type="Gene3D" id="3.40.720.10">
    <property type="entry name" value="Alkaline Phosphatase, subunit A"/>
    <property type="match status" value="1"/>
</dbReference>
<evidence type="ECO:0000256" key="6">
    <source>
        <dbReference type="ARBA" id="ARBA00022622"/>
    </source>
</evidence>
<evidence type="ECO:0000313" key="14">
    <source>
        <dbReference type="EMBL" id="VAX26871.1"/>
    </source>
</evidence>
<evidence type="ECO:0000256" key="1">
    <source>
        <dbReference type="ARBA" id="ARBA00001946"/>
    </source>
</evidence>
<keyword evidence="8 14" id="KW-0378">Hydrolase</keyword>
<keyword evidence="10" id="KW-0460">Magnesium</keyword>
<keyword evidence="12" id="KW-0325">Glycoprotein</keyword>
<protein>
    <submittedName>
        <fullName evidence="14">Alkaline phosphatase</fullName>
        <ecNumber evidence="14">3.1.3.1</ecNumber>
    </submittedName>
</protein>